<evidence type="ECO:0000313" key="5">
    <source>
        <dbReference type="Proteomes" id="UP001472866"/>
    </source>
</evidence>
<feature type="compositionally biased region" description="Polar residues" evidence="2">
    <location>
        <begin position="1"/>
        <end position="12"/>
    </location>
</feature>
<feature type="region of interest" description="Disordered" evidence="2">
    <location>
        <begin position="1"/>
        <end position="54"/>
    </location>
</feature>
<protein>
    <submittedName>
        <fullName evidence="4">JmjC domain-containing protein</fullName>
    </submittedName>
</protein>
<proteinExistence type="inferred from homology"/>
<dbReference type="PANTHER" id="PTHR12461">
    <property type="entry name" value="HYPOXIA-INDUCIBLE FACTOR 1 ALPHA INHIBITOR-RELATED"/>
    <property type="match status" value="1"/>
</dbReference>
<feature type="domain" description="Cupin-like" evidence="3">
    <location>
        <begin position="297"/>
        <end position="409"/>
    </location>
</feature>
<dbReference type="EMBL" id="CP151515">
    <property type="protein sequence ID" value="WZN66339.1"/>
    <property type="molecule type" value="Genomic_DNA"/>
</dbReference>
<keyword evidence="5" id="KW-1185">Reference proteome</keyword>
<gene>
    <name evidence="4" type="ORF">HKI87_15g79040</name>
</gene>
<dbReference type="Proteomes" id="UP001472866">
    <property type="component" value="Chromosome 15"/>
</dbReference>
<evidence type="ECO:0000256" key="2">
    <source>
        <dbReference type="SAM" id="MobiDB-lite"/>
    </source>
</evidence>
<dbReference type="AlphaFoldDB" id="A0AAX4PKB5"/>
<sequence length="585" mass="65467">MSAMGENNQVRTATRGEGLVKPRKPKTNLRRREETRPRGEEPNLLLEPSKAGHAGNREKLMITSGGGGGNGGGGKLLGKSEGDDFVPPPRHPEWVTSGHLVRRFMVDGGEGKNLEEAQGAARSGEPIVLAGSGIAKRELSRRWTFDYLMCSAGAPPGLEVLCSMDGKNRFTSVERENNAYGSYYFVREPEAIALDDQTSLADFVECARGWRGKHVCATAVVMQRKGEAQARGGDDEDGGARVLTEAELAEIRARLVDPAVLPAPAPGLGATLARDLANLLAWDRLASFLKSQSLGSVGSVRLRLGTTNGLHPLRYDLSDRIVVQVRGRSRYLVVGPEFALRGLYPYPTHHPYDRYSMVDLEQDEAEIEEHWPLFRQNARGREVVLREGECLFLPRYQFAQRQDLDPETVSLEMEVAKGMRTRHENAVPLQVSRLLERRVAEVEGVRGCQHWLSVIAHEEEAEWVDAGTVKGHRRVKMVEAVREEVEQNLGTGKVRDFLMGCVDRRLVPTPWLNEKLFREPLYLLDRPYHVEDDRTDLEKKFPEFFRTKLRREGWEVPEAKSTVPIPGYNMPADADYRTYDPAKGG</sequence>
<accession>A0AAX4PKB5</accession>
<dbReference type="Pfam" id="PF13621">
    <property type="entry name" value="Cupin_8"/>
    <property type="match status" value="1"/>
</dbReference>
<dbReference type="Gene3D" id="2.60.120.10">
    <property type="entry name" value="Jelly Rolls"/>
    <property type="match status" value="1"/>
</dbReference>
<comment type="similarity">
    <text evidence="1">Belongs to the JARID1 histone demethylase family.</text>
</comment>
<evidence type="ECO:0000256" key="1">
    <source>
        <dbReference type="ARBA" id="ARBA00006801"/>
    </source>
</evidence>
<reference evidence="4 5" key="1">
    <citation type="submission" date="2024-03" db="EMBL/GenBank/DDBJ databases">
        <title>Complete genome sequence of the green alga Chloropicon roscoffensis RCC1871.</title>
        <authorList>
            <person name="Lemieux C."/>
            <person name="Pombert J.-F."/>
            <person name="Otis C."/>
            <person name="Turmel M."/>
        </authorList>
    </citation>
    <scope>NUCLEOTIDE SEQUENCE [LARGE SCALE GENOMIC DNA]</scope>
    <source>
        <strain evidence="4 5">RCC1871</strain>
    </source>
</reference>
<feature type="compositionally biased region" description="Basic and acidic residues" evidence="2">
    <location>
        <begin position="30"/>
        <end position="41"/>
    </location>
</feature>
<evidence type="ECO:0000313" key="4">
    <source>
        <dbReference type="EMBL" id="WZN66339.1"/>
    </source>
</evidence>
<dbReference type="PANTHER" id="PTHR12461:SF105">
    <property type="entry name" value="HYPOXIA-INDUCIBLE FACTOR 1-ALPHA INHIBITOR"/>
    <property type="match status" value="1"/>
</dbReference>
<evidence type="ECO:0000259" key="3">
    <source>
        <dbReference type="Pfam" id="PF13621"/>
    </source>
</evidence>
<dbReference type="InterPro" id="IPR014710">
    <property type="entry name" value="RmlC-like_jellyroll"/>
</dbReference>
<name>A0AAX4PKB5_9CHLO</name>
<organism evidence="4 5">
    <name type="scientific">Chloropicon roscoffensis</name>
    <dbReference type="NCBI Taxonomy" id="1461544"/>
    <lineage>
        <taxon>Eukaryota</taxon>
        <taxon>Viridiplantae</taxon>
        <taxon>Chlorophyta</taxon>
        <taxon>Chloropicophyceae</taxon>
        <taxon>Chloropicales</taxon>
        <taxon>Chloropicaceae</taxon>
        <taxon>Chloropicon</taxon>
    </lineage>
</organism>
<dbReference type="InterPro" id="IPR041667">
    <property type="entry name" value="Cupin_8"/>
</dbReference>
<dbReference type="SUPFAM" id="SSF51197">
    <property type="entry name" value="Clavaminate synthase-like"/>
    <property type="match status" value="1"/>
</dbReference>